<evidence type="ECO:0000256" key="5">
    <source>
        <dbReference type="SAM" id="Phobius"/>
    </source>
</evidence>
<dbReference type="KEGG" id="loc:107077248"/>
<accession>W5M437</accession>
<evidence type="ECO:0000256" key="3">
    <source>
        <dbReference type="ARBA" id="ARBA00022989"/>
    </source>
</evidence>
<comment type="subcellular location">
    <subcellularLocation>
        <location evidence="1">Membrane</location>
        <topology evidence="1">Multi-pass membrane protein</topology>
    </subcellularLocation>
</comment>
<dbReference type="OrthoDB" id="8932019at2759"/>
<dbReference type="Bgee" id="ENSLOCG00000002682">
    <property type="expression patterns" value="Expressed in intestine and 6 other cell types or tissues"/>
</dbReference>
<protein>
    <submittedName>
        <fullName evidence="6">Si:dkey-30c15.13</fullName>
    </submittedName>
</protein>
<reference evidence="6" key="3">
    <citation type="submission" date="2025-09" db="UniProtKB">
        <authorList>
            <consortium name="Ensembl"/>
        </authorList>
    </citation>
    <scope>IDENTIFICATION</scope>
</reference>
<dbReference type="eggNOG" id="ENOG502S0TM">
    <property type="taxonomic scope" value="Eukaryota"/>
</dbReference>
<dbReference type="OMA" id="PRLWKVQ"/>
<feature type="transmembrane region" description="Helical" evidence="5">
    <location>
        <begin position="162"/>
        <end position="182"/>
    </location>
</feature>
<keyword evidence="4 5" id="KW-0472">Membrane</keyword>
<dbReference type="GO" id="GO:0016020">
    <property type="term" value="C:membrane"/>
    <property type="evidence" value="ECO:0007669"/>
    <property type="project" value="UniProtKB-SubCell"/>
</dbReference>
<dbReference type="GeneID" id="107077248"/>
<dbReference type="Pfam" id="PF04103">
    <property type="entry name" value="CD20"/>
    <property type="match status" value="1"/>
</dbReference>
<dbReference type="InParanoid" id="W5M437"/>
<dbReference type="InterPro" id="IPR038874">
    <property type="entry name" value="TMEM253"/>
</dbReference>
<dbReference type="EMBL" id="AHAT01037021">
    <property type="status" value="NOT_ANNOTATED_CDS"/>
    <property type="molecule type" value="Genomic_DNA"/>
</dbReference>
<reference evidence="7" key="1">
    <citation type="submission" date="2011-12" db="EMBL/GenBank/DDBJ databases">
        <title>The Draft Genome of Lepisosteus oculatus.</title>
        <authorList>
            <consortium name="The Broad Institute Genome Assembly &amp; Analysis Group"/>
            <consortium name="Computational R&amp;D Group"/>
            <consortium name="and Sequencing Platform"/>
            <person name="Di Palma F."/>
            <person name="Alfoldi J."/>
            <person name="Johnson J."/>
            <person name="Berlin A."/>
            <person name="Gnerre S."/>
            <person name="Jaffe D."/>
            <person name="MacCallum I."/>
            <person name="Young S."/>
            <person name="Walker B.J."/>
            <person name="Lander E.S."/>
            <person name="Lindblad-Toh K."/>
        </authorList>
    </citation>
    <scope>NUCLEOTIDE SEQUENCE [LARGE SCALE GENOMIC DNA]</scope>
</reference>
<dbReference type="CTD" id="643382"/>
<dbReference type="PANTHER" id="PTHR37359">
    <property type="entry name" value="TRANSMEMBRANE PROTEIN 253"/>
    <property type="match status" value="1"/>
</dbReference>
<dbReference type="Ensembl" id="ENSLOCT00000003152.1">
    <property type="protein sequence ID" value="ENSLOCP00000003145.1"/>
    <property type="gene ID" value="ENSLOCG00000002682.1"/>
</dbReference>
<evidence type="ECO:0000256" key="2">
    <source>
        <dbReference type="ARBA" id="ARBA00022692"/>
    </source>
</evidence>
<evidence type="ECO:0000256" key="4">
    <source>
        <dbReference type="ARBA" id="ARBA00023136"/>
    </source>
</evidence>
<evidence type="ECO:0000256" key="1">
    <source>
        <dbReference type="ARBA" id="ARBA00004141"/>
    </source>
</evidence>
<keyword evidence="2 5" id="KW-0812">Transmembrane</keyword>
<feature type="transmembrane region" description="Helical" evidence="5">
    <location>
        <begin position="89"/>
        <end position="107"/>
    </location>
</feature>
<proteinExistence type="predicted"/>
<sequence length="218" mass="24338">MRAIQMTHNMFQEGLYHVFFKEKPSRATAPQCNTPEQLREARMAHWFGTVVNSRLLVTGVVQIVSAVATVLSTVSYACMDFGCAVSVATPVWCGMLYLATGSFAIEVQRKPKKVKVTTLMGLNIFSLLLGLCAMITYGLQMATEPKKLNREQKIGVYVAKGSSILFTVQSLVASLYTLFLIWQGVSRYTMNYRSTYSRVPQDMEENSDNVLDTGEFSL</sequence>
<keyword evidence="7" id="KW-1185">Reference proteome</keyword>
<dbReference type="RefSeq" id="XP_015201575.1">
    <property type="nucleotide sequence ID" value="XM_015346089.2"/>
</dbReference>
<dbReference type="AlphaFoldDB" id="W5M437"/>
<organism evidence="6 7">
    <name type="scientific">Lepisosteus oculatus</name>
    <name type="common">Spotted gar</name>
    <dbReference type="NCBI Taxonomy" id="7918"/>
    <lineage>
        <taxon>Eukaryota</taxon>
        <taxon>Metazoa</taxon>
        <taxon>Chordata</taxon>
        <taxon>Craniata</taxon>
        <taxon>Vertebrata</taxon>
        <taxon>Euteleostomi</taxon>
        <taxon>Actinopterygii</taxon>
        <taxon>Neopterygii</taxon>
        <taxon>Holostei</taxon>
        <taxon>Semionotiformes</taxon>
        <taxon>Lepisosteidae</taxon>
        <taxon>Lepisosteus</taxon>
    </lineage>
</organism>
<reference evidence="6" key="2">
    <citation type="submission" date="2025-08" db="UniProtKB">
        <authorList>
            <consortium name="Ensembl"/>
        </authorList>
    </citation>
    <scope>IDENTIFICATION</scope>
</reference>
<feature type="transmembrane region" description="Helical" evidence="5">
    <location>
        <begin position="55"/>
        <end position="77"/>
    </location>
</feature>
<feature type="transmembrane region" description="Helical" evidence="5">
    <location>
        <begin position="119"/>
        <end position="142"/>
    </location>
</feature>
<dbReference type="PANTHER" id="PTHR37359:SF1">
    <property type="entry name" value="TRANSMEMBRANE PROTEIN 253"/>
    <property type="match status" value="1"/>
</dbReference>
<dbReference type="InterPro" id="IPR007237">
    <property type="entry name" value="CD20-like"/>
</dbReference>
<dbReference type="Proteomes" id="UP000018468">
    <property type="component" value="Linkage group LG5"/>
</dbReference>
<evidence type="ECO:0000313" key="6">
    <source>
        <dbReference type="Ensembl" id="ENSLOCP00000003145.1"/>
    </source>
</evidence>
<dbReference type="GeneTree" id="ENSGT00690000103052"/>
<dbReference type="HOGENOM" id="CLU_1304537_0_0_1"/>
<keyword evidence="3 5" id="KW-1133">Transmembrane helix</keyword>
<name>W5M437_LEPOC</name>
<evidence type="ECO:0000313" key="7">
    <source>
        <dbReference type="Proteomes" id="UP000018468"/>
    </source>
</evidence>